<keyword evidence="1" id="KW-1133">Transmembrane helix</keyword>
<dbReference type="EMBL" id="RBOV01000075">
    <property type="protein sequence ID" value="RMN13956.1"/>
    <property type="molecule type" value="Genomic_DNA"/>
</dbReference>
<evidence type="ECO:0000256" key="1">
    <source>
        <dbReference type="SAM" id="Phobius"/>
    </source>
</evidence>
<feature type="transmembrane region" description="Helical" evidence="1">
    <location>
        <begin position="6"/>
        <end position="25"/>
    </location>
</feature>
<protein>
    <submittedName>
        <fullName evidence="2">Uncharacterized protein</fullName>
    </submittedName>
</protein>
<keyword evidence="1" id="KW-0812">Transmembrane</keyword>
<reference evidence="2 3" key="1">
    <citation type="submission" date="2018-08" db="EMBL/GenBank/DDBJ databases">
        <title>Recombination of ecologically and evolutionarily significant loci maintains genetic cohesion in the Pseudomonas syringae species complex.</title>
        <authorList>
            <person name="Dillon M."/>
            <person name="Thakur S."/>
            <person name="Almeida R.N.D."/>
            <person name="Weir B.S."/>
            <person name="Guttman D.S."/>
        </authorList>
    </citation>
    <scope>NUCLEOTIDE SEQUENCE [LARGE SCALE GENOMIC DNA]</scope>
    <source>
        <strain evidence="2 3">ICMP 12341</strain>
    </source>
</reference>
<dbReference type="Proteomes" id="UP000271468">
    <property type="component" value="Unassembled WGS sequence"/>
</dbReference>
<evidence type="ECO:0000313" key="2">
    <source>
        <dbReference type="EMBL" id="RMN13956.1"/>
    </source>
</evidence>
<proteinExistence type="predicted"/>
<evidence type="ECO:0000313" key="3">
    <source>
        <dbReference type="Proteomes" id="UP000271468"/>
    </source>
</evidence>
<accession>A0A3M3JSX8</accession>
<name>A0A3M3JSX8_9PSED</name>
<comment type="caution">
    <text evidence="2">The sequence shown here is derived from an EMBL/GenBank/DDBJ whole genome shotgun (WGS) entry which is preliminary data.</text>
</comment>
<keyword evidence="1" id="KW-0472">Membrane</keyword>
<sequence length="59" mass="6511">MQIRLSWLQLGMYMSVIGLALFVSYQSGKNAGTREVLGSLGPQIEEVAIKARELRNTGK</sequence>
<organism evidence="2 3">
    <name type="scientific">Pseudomonas syringae pv. coriandricola</name>
    <dbReference type="NCBI Taxonomy" id="264453"/>
    <lineage>
        <taxon>Bacteria</taxon>
        <taxon>Pseudomonadati</taxon>
        <taxon>Pseudomonadota</taxon>
        <taxon>Gammaproteobacteria</taxon>
        <taxon>Pseudomonadales</taxon>
        <taxon>Pseudomonadaceae</taxon>
        <taxon>Pseudomonas</taxon>
    </lineage>
</organism>
<gene>
    <name evidence="2" type="ORF">ALQ65_200147</name>
</gene>
<dbReference type="AlphaFoldDB" id="A0A3M3JSX8"/>